<dbReference type="OrthoDB" id="3267321at2"/>
<accession>A0A168F4W2</accession>
<evidence type="ECO:0000256" key="7">
    <source>
        <dbReference type="ARBA" id="ARBA00023136"/>
    </source>
</evidence>
<reference evidence="8 9" key="1">
    <citation type="submission" date="2016-01" db="EMBL/GenBank/DDBJ databases">
        <title>Complete genome sequence of a soil Actinobacterium, Isoptericola dokdonensis DS-3.</title>
        <authorList>
            <person name="Kwon S.-K."/>
            <person name="Kim J.F."/>
        </authorList>
    </citation>
    <scope>NUCLEOTIDE SEQUENCE [LARGE SCALE GENOMIC DNA]</scope>
    <source>
        <strain evidence="8 9">DS-3</strain>
    </source>
</reference>
<proteinExistence type="predicted"/>
<evidence type="ECO:0000256" key="1">
    <source>
        <dbReference type="ARBA" id="ARBA00004167"/>
    </source>
</evidence>
<evidence type="ECO:0000256" key="6">
    <source>
        <dbReference type="ARBA" id="ARBA00023010"/>
    </source>
</evidence>
<dbReference type="EMBL" id="CP014209">
    <property type="protein sequence ID" value="ANC30897.1"/>
    <property type="molecule type" value="Genomic_DNA"/>
</dbReference>
<evidence type="ECO:0000256" key="4">
    <source>
        <dbReference type="ARBA" id="ARBA00022927"/>
    </source>
</evidence>
<keyword evidence="7" id="KW-0472">Membrane</keyword>
<dbReference type="GO" id="GO:0015031">
    <property type="term" value="P:protein transport"/>
    <property type="evidence" value="ECO:0007669"/>
    <property type="project" value="UniProtKB-KW"/>
</dbReference>
<dbReference type="Pfam" id="PF02416">
    <property type="entry name" value="TatA_B_E"/>
    <property type="match status" value="1"/>
</dbReference>
<evidence type="ECO:0000256" key="5">
    <source>
        <dbReference type="ARBA" id="ARBA00022989"/>
    </source>
</evidence>
<name>A0A168F4W2_9MICO</name>
<protein>
    <submittedName>
        <fullName evidence="8">Sec-independent translocase</fullName>
    </submittedName>
</protein>
<evidence type="ECO:0000313" key="9">
    <source>
        <dbReference type="Proteomes" id="UP000076794"/>
    </source>
</evidence>
<dbReference type="STRING" id="1300344.I598_1337"/>
<gene>
    <name evidence="8" type="ORF">I598_1337</name>
</gene>
<evidence type="ECO:0000256" key="2">
    <source>
        <dbReference type="ARBA" id="ARBA00022448"/>
    </source>
</evidence>
<keyword evidence="3" id="KW-0812">Transmembrane</keyword>
<dbReference type="InterPro" id="IPR003369">
    <property type="entry name" value="TatA/B/E"/>
</dbReference>
<dbReference type="RefSeq" id="WP_068202294.1">
    <property type="nucleotide sequence ID" value="NZ_CP014209.1"/>
</dbReference>
<dbReference type="AlphaFoldDB" id="A0A168F4W2"/>
<dbReference type="GO" id="GO:0016020">
    <property type="term" value="C:membrane"/>
    <property type="evidence" value="ECO:0007669"/>
    <property type="project" value="UniProtKB-ARBA"/>
</dbReference>
<keyword evidence="2" id="KW-0813">Transport</keyword>
<dbReference type="KEGG" id="ido:I598_1337"/>
<dbReference type="PATRIC" id="fig|1300344.3.peg.1338"/>
<dbReference type="Proteomes" id="UP000076794">
    <property type="component" value="Chromosome"/>
</dbReference>
<sequence>MLGINGGELVVIIVLALVLIGPERLPRYAAQLGALVRRGKSVLQDAKTRVDDELGEDFRDVDWGKLDPRQYDPRRIVKEALLDDEPAARRPAAAAGAGAAAAAATVPVARPAGAPAPFDDEAT</sequence>
<keyword evidence="4" id="KW-0653">Protein transport</keyword>
<dbReference type="Gene3D" id="1.20.5.3310">
    <property type="match status" value="1"/>
</dbReference>
<keyword evidence="9" id="KW-1185">Reference proteome</keyword>
<keyword evidence="6" id="KW-0811">Translocation</keyword>
<organism evidence="8 9">
    <name type="scientific">Isoptericola dokdonensis DS-3</name>
    <dbReference type="NCBI Taxonomy" id="1300344"/>
    <lineage>
        <taxon>Bacteria</taxon>
        <taxon>Bacillati</taxon>
        <taxon>Actinomycetota</taxon>
        <taxon>Actinomycetes</taxon>
        <taxon>Micrococcales</taxon>
        <taxon>Promicromonosporaceae</taxon>
        <taxon>Isoptericola</taxon>
    </lineage>
</organism>
<evidence type="ECO:0000313" key="8">
    <source>
        <dbReference type="EMBL" id="ANC30897.1"/>
    </source>
</evidence>
<evidence type="ECO:0000256" key="3">
    <source>
        <dbReference type="ARBA" id="ARBA00022692"/>
    </source>
</evidence>
<comment type="subcellular location">
    <subcellularLocation>
        <location evidence="1">Membrane</location>
        <topology evidence="1">Single-pass membrane protein</topology>
    </subcellularLocation>
</comment>
<dbReference type="PRINTS" id="PR01506">
    <property type="entry name" value="TATBPROTEIN"/>
</dbReference>
<keyword evidence="5" id="KW-1133">Transmembrane helix</keyword>